<dbReference type="EMBL" id="OZ034813">
    <property type="protein sequence ID" value="CAL1355664.1"/>
    <property type="molecule type" value="Genomic_DNA"/>
</dbReference>
<name>A0AAV2CI10_9ROSI</name>
<organism evidence="1 2">
    <name type="scientific">Linum trigynum</name>
    <dbReference type="NCBI Taxonomy" id="586398"/>
    <lineage>
        <taxon>Eukaryota</taxon>
        <taxon>Viridiplantae</taxon>
        <taxon>Streptophyta</taxon>
        <taxon>Embryophyta</taxon>
        <taxon>Tracheophyta</taxon>
        <taxon>Spermatophyta</taxon>
        <taxon>Magnoliopsida</taxon>
        <taxon>eudicotyledons</taxon>
        <taxon>Gunneridae</taxon>
        <taxon>Pentapetalae</taxon>
        <taxon>rosids</taxon>
        <taxon>fabids</taxon>
        <taxon>Malpighiales</taxon>
        <taxon>Linaceae</taxon>
        <taxon>Linum</taxon>
    </lineage>
</organism>
<dbReference type="AlphaFoldDB" id="A0AAV2CI10"/>
<dbReference type="Proteomes" id="UP001497516">
    <property type="component" value="Chromosome 1"/>
</dbReference>
<accession>A0AAV2CI10</accession>
<gene>
    <name evidence="1" type="ORF">LTRI10_LOCUS3412</name>
</gene>
<evidence type="ECO:0000313" key="2">
    <source>
        <dbReference type="Proteomes" id="UP001497516"/>
    </source>
</evidence>
<proteinExistence type="predicted"/>
<protein>
    <submittedName>
        <fullName evidence="1">Uncharacterized protein</fullName>
    </submittedName>
</protein>
<keyword evidence="2" id="KW-1185">Reference proteome</keyword>
<reference evidence="1 2" key="1">
    <citation type="submission" date="2024-04" db="EMBL/GenBank/DDBJ databases">
        <authorList>
            <person name="Fracassetti M."/>
        </authorList>
    </citation>
    <scope>NUCLEOTIDE SEQUENCE [LARGE SCALE GENOMIC DNA]</scope>
</reference>
<sequence>MEHVELRRVRPEAVVLLPLDLFIVDDPEVLREVEPTRDSMPSGKDLVQVALIATVVGFDASIPNSTPSPLT</sequence>
<evidence type="ECO:0000313" key="1">
    <source>
        <dbReference type="EMBL" id="CAL1355664.1"/>
    </source>
</evidence>